<name>A0AAX6M7C6_9PEZI</name>
<evidence type="ECO:0000313" key="18">
    <source>
        <dbReference type="EMBL" id="KAK6948363.1"/>
    </source>
</evidence>
<keyword evidence="6" id="KW-0136">Cellulose degradation</keyword>
<evidence type="ECO:0000256" key="9">
    <source>
        <dbReference type="ARBA" id="ARBA00023033"/>
    </source>
</evidence>
<protein>
    <recommendedName>
        <fullName evidence="15">lytic cellulose monooxygenase (C4-dehydrogenating)</fullName>
        <ecNumber evidence="15">1.14.99.56</ecNumber>
    </recommendedName>
</protein>
<evidence type="ECO:0000256" key="11">
    <source>
        <dbReference type="ARBA" id="ARBA00023277"/>
    </source>
</evidence>
<evidence type="ECO:0000256" key="14">
    <source>
        <dbReference type="ARBA" id="ARBA00045077"/>
    </source>
</evidence>
<keyword evidence="19" id="KW-1185">Reference proteome</keyword>
<keyword evidence="7" id="KW-0560">Oxidoreductase</keyword>
<comment type="subcellular location">
    <subcellularLocation>
        <location evidence="2">Secreted</location>
    </subcellularLocation>
</comment>
<evidence type="ECO:0000256" key="10">
    <source>
        <dbReference type="ARBA" id="ARBA00023157"/>
    </source>
</evidence>
<proteinExistence type="inferred from homology"/>
<accession>A0AAX6M7C6</accession>
<keyword evidence="4" id="KW-0479">Metal-binding</keyword>
<evidence type="ECO:0000256" key="4">
    <source>
        <dbReference type="ARBA" id="ARBA00022723"/>
    </source>
</evidence>
<dbReference type="Proteomes" id="UP001369815">
    <property type="component" value="Unassembled WGS sequence"/>
</dbReference>
<evidence type="ECO:0000256" key="8">
    <source>
        <dbReference type="ARBA" id="ARBA00023008"/>
    </source>
</evidence>
<comment type="catalytic activity">
    <reaction evidence="14">
        <text>[(1-&gt;4)-beta-D-glucosyl]n+m + reduced acceptor + O2 = 4-dehydro-beta-D-glucosyl-[(1-&gt;4)-beta-D-glucosyl]n-1 + [(1-&gt;4)-beta-D-glucosyl]m + acceptor + H2O.</text>
        <dbReference type="EC" id="1.14.99.56"/>
    </reaction>
</comment>
<evidence type="ECO:0000259" key="17">
    <source>
        <dbReference type="Pfam" id="PF03443"/>
    </source>
</evidence>
<feature type="signal peptide" evidence="16">
    <location>
        <begin position="1"/>
        <end position="19"/>
    </location>
</feature>
<dbReference type="GO" id="GO:0004497">
    <property type="term" value="F:monooxygenase activity"/>
    <property type="evidence" value="ECO:0007669"/>
    <property type="project" value="UniProtKB-KW"/>
</dbReference>
<dbReference type="InterPro" id="IPR005103">
    <property type="entry name" value="AA9_LPMO"/>
</dbReference>
<keyword evidence="12" id="KW-0624">Polysaccharide degradation</keyword>
<evidence type="ECO:0000256" key="1">
    <source>
        <dbReference type="ARBA" id="ARBA00001973"/>
    </source>
</evidence>
<dbReference type="PANTHER" id="PTHR33353">
    <property type="entry name" value="PUTATIVE (AFU_ORTHOLOGUE AFUA_1G12560)-RELATED"/>
    <property type="match status" value="1"/>
</dbReference>
<dbReference type="EC" id="1.14.99.56" evidence="15"/>
<dbReference type="Pfam" id="PF03443">
    <property type="entry name" value="AA9"/>
    <property type="match status" value="1"/>
</dbReference>
<evidence type="ECO:0000256" key="7">
    <source>
        <dbReference type="ARBA" id="ARBA00023002"/>
    </source>
</evidence>
<keyword evidence="8" id="KW-0186">Copper</keyword>
<evidence type="ECO:0000256" key="3">
    <source>
        <dbReference type="ARBA" id="ARBA00022525"/>
    </source>
</evidence>
<dbReference type="AlphaFoldDB" id="A0AAX6M7C6"/>
<keyword evidence="10" id="KW-1015">Disulfide bond</keyword>
<gene>
    <name evidence="18" type="ORF">Daesc_010129</name>
</gene>
<reference evidence="18 19" key="1">
    <citation type="journal article" date="2024" name="Front Chem Biol">
        <title>Unveiling the potential of Daldinia eschscholtzii MFLUCC 19-0629 through bioactivity and bioinformatics studies for enhanced sustainable agriculture production.</title>
        <authorList>
            <person name="Brooks S."/>
            <person name="Weaver J.A."/>
            <person name="Klomchit A."/>
            <person name="Alharthi S.A."/>
            <person name="Onlamun T."/>
            <person name="Nurani R."/>
            <person name="Vong T.K."/>
            <person name="Alberti F."/>
            <person name="Greco C."/>
        </authorList>
    </citation>
    <scope>NUCLEOTIDE SEQUENCE [LARGE SCALE GENOMIC DNA]</scope>
    <source>
        <strain evidence="18">MFLUCC 19-0629</strain>
    </source>
</reference>
<dbReference type="CDD" id="cd21175">
    <property type="entry name" value="LPMO_AA9"/>
    <property type="match status" value="1"/>
</dbReference>
<evidence type="ECO:0000256" key="5">
    <source>
        <dbReference type="ARBA" id="ARBA00022729"/>
    </source>
</evidence>
<feature type="chain" id="PRO_5043780431" description="lytic cellulose monooxygenase (C4-dehydrogenating)" evidence="16">
    <location>
        <begin position="20"/>
        <end position="237"/>
    </location>
</feature>
<organism evidence="18 19">
    <name type="scientific">Daldinia eschscholtzii</name>
    <dbReference type="NCBI Taxonomy" id="292717"/>
    <lineage>
        <taxon>Eukaryota</taxon>
        <taxon>Fungi</taxon>
        <taxon>Dikarya</taxon>
        <taxon>Ascomycota</taxon>
        <taxon>Pezizomycotina</taxon>
        <taxon>Sordariomycetes</taxon>
        <taxon>Xylariomycetidae</taxon>
        <taxon>Xylariales</taxon>
        <taxon>Hypoxylaceae</taxon>
        <taxon>Daldinia</taxon>
    </lineage>
</organism>
<feature type="domain" description="Auxiliary Activity family 9 catalytic" evidence="17">
    <location>
        <begin position="20"/>
        <end position="221"/>
    </location>
</feature>
<keyword evidence="5 16" id="KW-0732">Signal</keyword>
<evidence type="ECO:0000256" key="2">
    <source>
        <dbReference type="ARBA" id="ARBA00004613"/>
    </source>
</evidence>
<evidence type="ECO:0000256" key="6">
    <source>
        <dbReference type="ARBA" id="ARBA00023001"/>
    </source>
</evidence>
<evidence type="ECO:0000313" key="19">
    <source>
        <dbReference type="Proteomes" id="UP001369815"/>
    </source>
</evidence>
<dbReference type="GO" id="GO:0030245">
    <property type="term" value="P:cellulose catabolic process"/>
    <property type="evidence" value="ECO:0007669"/>
    <property type="project" value="UniProtKB-KW"/>
</dbReference>
<dbReference type="GO" id="GO:0046872">
    <property type="term" value="F:metal ion binding"/>
    <property type="evidence" value="ECO:0007669"/>
    <property type="project" value="UniProtKB-KW"/>
</dbReference>
<dbReference type="GO" id="GO:0005576">
    <property type="term" value="C:extracellular region"/>
    <property type="evidence" value="ECO:0007669"/>
    <property type="project" value="UniProtKB-SubCell"/>
</dbReference>
<dbReference type="PANTHER" id="PTHR33353:SF9">
    <property type="entry name" value="ENDOGLUCANASE II"/>
    <property type="match status" value="1"/>
</dbReference>
<evidence type="ECO:0000256" key="16">
    <source>
        <dbReference type="SAM" id="SignalP"/>
    </source>
</evidence>
<dbReference type="EMBL" id="JBANMG010000010">
    <property type="protein sequence ID" value="KAK6948363.1"/>
    <property type="molecule type" value="Genomic_DNA"/>
</dbReference>
<comment type="cofactor">
    <cofactor evidence="1">
        <name>Cu(2+)</name>
        <dbReference type="ChEBI" id="CHEBI:29036"/>
    </cofactor>
</comment>
<dbReference type="InterPro" id="IPR049892">
    <property type="entry name" value="AA9"/>
</dbReference>
<comment type="similarity">
    <text evidence="13">Belongs to the polysaccharide monooxygenase AA9 family.</text>
</comment>
<keyword evidence="3" id="KW-0964">Secreted</keyword>
<keyword evidence="9" id="KW-0503">Monooxygenase</keyword>
<evidence type="ECO:0000256" key="12">
    <source>
        <dbReference type="ARBA" id="ARBA00023326"/>
    </source>
</evidence>
<comment type="caution">
    <text evidence="18">The sequence shown here is derived from an EMBL/GenBank/DDBJ whole genome shotgun (WGS) entry which is preliminary data.</text>
</comment>
<dbReference type="Gene3D" id="2.70.50.70">
    <property type="match status" value="1"/>
</dbReference>
<evidence type="ECO:0000256" key="15">
    <source>
        <dbReference type="ARBA" id="ARBA00047174"/>
    </source>
</evidence>
<sequence length="237" mass="24710">MRSAVTAIALSTLAATAAAHATFQDLWVAGKDEESTCARLPANNNPVTNVGSNDIRCNVGGTKAAASKCTVAAGDIVTVEMHQQPGDRDCSREALGGNHFGPVMAYLSKVPDAASADGSSSWFKIFELGYDASTKTWGNDLLNKNCGKQDVKIPSDIAPGDYLLRAETIALHTASQPGGAQFYMTCYQITVTGGGSANPPGVKFPGAYSANDPGIKVDIWGNGFSEYKIPGPAVYQG</sequence>
<evidence type="ECO:0000256" key="13">
    <source>
        <dbReference type="ARBA" id="ARBA00044502"/>
    </source>
</evidence>
<keyword evidence="11" id="KW-0119">Carbohydrate metabolism</keyword>